<organism evidence="1 2">
    <name type="scientific">Lepraria finkii</name>
    <dbReference type="NCBI Taxonomy" id="1340010"/>
    <lineage>
        <taxon>Eukaryota</taxon>
        <taxon>Fungi</taxon>
        <taxon>Dikarya</taxon>
        <taxon>Ascomycota</taxon>
        <taxon>Pezizomycotina</taxon>
        <taxon>Lecanoromycetes</taxon>
        <taxon>OSLEUM clade</taxon>
        <taxon>Lecanoromycetidae</taxon>
        <taxon>Lecanorales</taxon>
        <taxon>Lecanorineae</taxon>
        <taxon>Stereocaulaceae</taxon>
        <taxon>Lepraria</taxon>
    </lineage>
</organism>
<protein>
    <submittedName>
        <fullName evidence="1">Uncharacterized protein</fullName>
    </submittedName>
</protein>
<sequence length="144" mass="16367">MEKSQGPTISMWGQSTRDWPAARRKIPCCIHIELGRCQISTRTVFDVTRLAAGIEDRTKSLKTYARMIRSMERSPPPSVIKRLQALPMTYDPCLSSKDIDRNARFEALNSPPCTVEALKRSQMRIHKEHTAHSQLQSLPSATLF</sequence>
<dbReference type="Proteomes" id="UP001590951">
    <property type="component" value="Unassembled WGS sequence"/>
</dbReference>
<name>A0ABR4AL82_9LECA</name>
<keyword evidence="2" id="KW-1185">Reference proteome</keyword>
<proteinExistence type="predicted"/>
<gene>
    <name evidence="1" type="ORF">ABVK25_011803</name>
</gene>
<comment type="caution">
    <text evidence="1">The sequence shown here is derived from an EMBL/GenBank/DDBJ whole genome shotgun (WGS) entry which is preliminary data.</text>
</comment>
<evidence type="ECO:0000313" key="1">
    <source>
        <dbReference type="EMBL" id="KAL2046522.1"/>
    </source>
</evidence>
<reference evidence="1 2" key="1">
    <citation type="submission" date="2024-09" db="EMBL/GenBank/DDBJ databases">
        <title>Rethinking Asexuality: The Enigmatic Case of Functional Sexual Genes in Lepraria (Stereocaulaceae).</title>
        <authorList>
            <person name="Doellman M."/>
            <person name="Sun Y."/>
            <person name="Barcenas-Pena A."/>
            <person name="Lumbsch H.T."/>
            <person name="Grewe F."/>
        </authorList>
    </citation>
    <scope>NUCLEOTIDE SEQUENCE [LARGE SCALE GENOMIC DNA]</scope>
    <source>
        <strain evidence="1 2">Grewe 0041</strain>
    </source>
</reference>
<accession>A0ABR4AL82</accession>
<evidence type="ECO:0000313" key="2">
    <source>
        <dbReference type="Proteomes" id="UP001590951"/>
    </source>
</evidence>
<dbReference type="EMBL" id="JBHFEH010000117">
    <property type="protein sequence ID" value="KAL2046522.1"/>
    <property type="molecule type" value="Genomic_DNA"/>
</dbReference>